<dbReference type="HOGENOM" id="CLU_092720_5_0_10"/>
<dbReference type="RefSeq" id="WP_013546157.1">
    <property type="nucleotide sequence ID" value="NC_014933.1"/>
</dbReference>
<dbReference type="Proteomes" id="UP000008630">
    <property type="component" value="Chromosome"/>
</dbReference>
<dbReference type="STRING" id="693979.Bache_0516"/>
<accession>E6SW16</accession>
<dbReference type="OrthoDB" id="9799585at2"/>
<evidence type="ECO:0000313" key="6">
    <source>
        <dbReference type="EMBL" id="ADV42541.1"/>
    </source>
</evidence>
<dbReference type="PANTHER" id="PTHR37306:SF1">
    <property type="entry name" value="COLICIN V PRODUCTION PROTEIN"/>
    <property type="match status" value="1"/>
</dbReference>
<dbReference type="PANTHER" id="PTHR37306">
    <property type="entry name" value="COLICIN V PRODUCTION PROTEIN"/>
    <property type="match status" value="1"/>
</dbReference>
<keyword evidence="4 5" id="KW-0472">Membrane</keyword>
<feature type="transmembrane region" description="Helical" evidence="5">
    <location>
        <begin position="31"/>
        <end position="50"/>
    </location>
</feature>
<dbReference type="Pfam" id="PF02674">
    <property type="entry name" value="Colicin_V"/>
    <property type="match status" value="1"/>
</dbReference>
<reference evidence="6 7" key="2">
    <citation type="journal article" date="2011" name="Stand. Genomic Sci.">
        <title>Complete genome sequence of Bacteroides helcogenes type strain (P 36-108).</title>
        <authorList>
            <person name="Pati A."/>
            <person name="Gronow S."/>
            <person name="Zeytun A."/>
            <person name="Lapidus A."/>
            <person name="Nolan M."/>
            <person name="Hammon N."/>
            <person name="Deshpande S."/>
            <person name="Cheng J.F."/>
            <person name="Tapia R."/>
            <person name="Han C."/>
            <person name="Goodwin L."/>
            <person name="Pitluck S."/>
            <person name="Liolios K."/>
            <person name="Pagani I."/>
            <person name="Ivanova N."/>
            <person name="Mavromatis K."/>
            <person name="Chen A."/>
            <person name="Palaniappan K."/>
            <person name="Land M."/>
            <person name="Hauser L."/>
            <person name="Chang Y.J."/>
            <person name="Jeffries C.D."/>
            <person name="Detter J.C."/>
            <person name="Brambilla E."/>
            <person name="Rohde M."/>
            <person name="Goker M."/>
            <person name="Woyke T."/>
            <person name="Bristow J."/>
            <person name="Eisen J.A."/>
            <person name="Markowitz V."/>
            <person name="Hugenholtz P."/>
            <person name="Kyrpides N.C."/>
            <person name="Klenk H.P."/>
            <person name="Lucas S."/>
        </authorList>
    </citation>
    <scope>NUCLEOTIDE SEQUENCE [LARGE SCALE GENOMIC DNA]</scope>
    <source>
        <strain evidence="7">ATCC 35417 / DSM 20613 / JCM 6297 / CCUG 15421 / P 36-108</strain>
    </source>
</reference>
<evidence type="ECO:0000256" key="4">
    <source>
        <dbReference type="ARBA" id="ARBA00023136"/>
    </source>
</evidence>
<reference key="1">
    <citation type="submission" date="2010-11" db="EMBL/GenBank/DDBJ databases">
        <title>The complete genome of Bacteroides helcogenes P 36-108.</title>
        <authorList>
            <consortium name="US DOE Joint Genome Institute (JGI-PGF)"/>
            <person name="Lucas S."/>
            <person name="Copeland A."/>
            <person name="Lapidus A."/>
            <person name="Bruce D."/>
            <person name="Goodwin L."/>
            <person name="Pitluck S."/>
            <person name="Kyrpides N."/>
            <person name="Mavromatis K."/>
            <person name="Ivanova N."/>
            <person name="Zeytun A."/>
            <person name="Brettin T."/>
            <person name="Detter J.C."/>
            <person name="Tapia R."/>
            <person name="Han C."/>
            <person name="Land M."/>
            <person name="Hauser L."/>
            <person name="Markowitz V."/>
            <person name="Cheng J.-F."/>
            <person name="Hugenholtz P."/>
            <person name="Woyke T."/>
            <person name="Wu D."/>
            <person name="Gronow S."/>
            <person name="Wellnitz S."/>
            <person name="Brambilla E."/>
            <person name="Klenk H.-P."/>
            <person name="Eisen J.A."/>
        </authorList>
    </citation>
    <scope>NUCLEOTIDE SEQUENCE</scope>
    <source>
        <strain>P 36-108</strain>
    </source>
</reference>
<evidence type="ECO:0000256" key="1">
    <source>
        <dbReference type="ARBA" id="ARBA00004141"/>
    </source>
</evidence>
<evidence type="ECO:0000313" key="7">
    <source>
        <dbReference type="Proteomes" id="UP000008630"/>
    </source>
</evidence>
<name>E6SW16_BACT6</name>
<sequence>MTTIDILIIIAFGTGAVIGFMKGLIKQLASVLGLVVGLLAAKALYAPLAAKLCPTVTDSMTFAQILAFVIIWVVVPLGFSIVASMLTKAMEAISLGWLNRWLGSGLGALKYLLLVSLLIGVIEFVDGDNKLISQTKKQESALYYPMNSFGGIFLPAAKHVTEQFLLKNHATEESERQK</sequence>
<dbReference type="eggNOG" id="COG1286">
    <property type="taxonomic scope" value="Bacteria"/>
</dbReference>
<comment type="subcellular location">
    <subcellularLocation>
        <location evidence="1">Membrane</location>
        <topology evidence="1">Multi-pass membrane protein</topology>
    </subcellularLocation>
</comment>
<dbReference type="PATRIC" id="fig|693979.3.peg.556"/>
<organism evidence="6 7">
    <name type="scientific">Bacteroides helcogenes (strain ATCC 35417 / DSM 20613 / JCM 6297 / CCUG 15421 / P 36-108)</name>
    <dbReference type="NCBI Taxonomy" id="693979"/>
    <lineage>
        <taxon>Bacteria</taxon>
        <taxon>Pseudomonadati</taxon>
        <taxon>Bacteroidota</taxon>
        <taxon>Bacteroidia</taxon>
        <taxon>Bacteroidales</taxon>
        <taxon>Bacteroidaceae</taxon>
        <taxon>Bacteroides</taxon>
    </lineage>
</organism>
<dbReference type="KEGG" id="bhl:Bache_0516"/>
<dbReference type="EMBL" id="CP002352">
    <property type="protein sequence ID" value="ADV42541.1"/>
    <property type="molecule type" value="Genomic_DNA"/>
</dbReference>
<dbReference type="InterPro" id="IPR003825">
    <property type="entry name" value="Colicin-V_CvpA"/>
</dbReference>
<feature type="transmembrane region" description="Helical" evidence="5">
    <location>
        <begin position="6"/>
        <end position="24"/>
    </location>
</feature>
<gene>
    <name evidence="6" type="ordered locus">Bache_0516</name>
</gene>
<protein>
    <submittedName>
        <fullName evidence="6">Colicin V production protein</fullName>
    </submittedName>
</protein>
<keyword evidence="2 5" id="KW-0812">Transmembrane</keyword>
<keyword evidence="3 5" id="KW-1133">Transmembrane helix</keyword>
<dbReference type="AlphaFoldDB" id="E6SW16"/>
<feature type="transmembrane region" description="Helical" evidence="5">
    <location>
        <begin position="62"/>
        <end position="87"/>
    </location>
</feature>
<evidence type="ECO:0000256" key="3">
    <source>
        <dbReference type="ARBA" id="ARBA00022989"/>
    </source>
</evidence>
<keyword evidence="7" id="KW-1185">Reference proteome</keyword>
<evidence type="ECO:0000256" key="5">
    <source>
        <dbReference type="SAM" id="Phobius"/>
    </source>
</evidence>
<evidence type="ECO:0000256" key="2">
    <source>
        <dbReference type="ARBA" id="ARBA00022692"/>
    </source>
</evidence>
<feature type="transmembrane region" description="Helical" evidence="5">
    <location>
        <begin position="108"/>
        <end position="125"/>
    </location>
</feature>
<dbReference type="GO" id="GO:0016020">
    <property type="term" value="C:membrane"/>
    <property type="evidence" value="ECO:0007669"/>
    <property type="project" value="UniProtKB-SubCell"/>
</dbReference>
<dbReference type="GO" id="GO:0009403">
    <property type="term" value="P:toxin biosynthetic process"/>
    <property type="evidence" value="ECO:0007669"/>
    <property type="project" value="InterPro"/>
</dbReference>
<proteinExistence type="predicted"/>